<dbReference type="PIRSF" id="PIRSF000804">
    <property type="entry name" value="DNA_pol_III_b"/>
    <property type="match status" value="1"/>
</dbReference>
<dbReference type="InterPro" id="IPR022637">
    <property type="entry name" value="DNA_polIII_beta_cen"/>
</dbReference>
<evidence type="ECO:0000256" key="6">
    <source>
        <dbReference type="ARBA" id="ARBA00022490"/>
    </source>
</evidence>
<comment type="similarity">
    <text evidence="3 12">Belongs to the beta sliding clamp family.</text>
</comment>
<dbReference type="Gene3D" id="3.70.10.10">
    <property type="match status" value="1"/>
</dbReference>
<dbReference type="CDD" id="cd00140">
    <property type="entry name" value="beta_clamp"/>
    <property type="match status" value="1"/>
</dbReference>
<evidence type="ECO:0000256" key="12">
    <source>
        <dbReference type="PIRNR" id="PIRNR000804"/>
    </source>
</evidence>
<dbReference type="InterPro" id="IPR001001">
    <property type="entry name" value="DNA_polIII_beta"/>
</dbReference>
<proteinExistence type="inferred from homology"/>
<organism evidence="16 17">
    <name type="scientific">Staphylococcus agnetis</name>
    <dbReference type="NCBI Taxonomy" id="985762"/>
    <lineage>
        <taxon>Bacteria</taxon>
        <taxon>Bacillati</taxon>
        <taxon>Bacillota</taxon>
        <taxon>Bacilli</taxon>
        <taxon>Bacillales</taxon>
        <taxon>Staphylococcaceae</taxon>
        <taxon>Staphylococcus</taxon>
    </lineage>
</organism>
<accession>A0A2T4MH92</accession>
<feature type="domain" description="DNA polymerase III beta sliding clamp central" evidence="14">
    <location>
        <begin position="137"/>
        <end position="251"/>
    </location>
</feature>
<dbReference type="GO" id="GO:0008408">
    <property type="term" value="F:3'-5' exonuclease activity"/>
    <property type="evidence" value="ECO:0007669"/>
    <property type="project" value="InterPro"/>
</dbReference>
<dbReference type="Pfam" id="PF02767">
    <property type="entry name" value="DNA_pol3_beta_2"/>
    <property type="match status" value="1"/>
</dbReference>
<protein>
    <recommendedName>
        <fullName evidence="5 12">Beta sliding clamp</fullName>
    </recommendedName>
</protein>
<evidence type="ECO:0000256" key="5">
    <source>
        <dbReference type="ARBA" id="ARBA00021035"/>
    </source>
</evidence>
<dbReference type="GO" id="GO:0003887">
    <property type="term" value="F:DNA-directed DNA polymerase activity"/>
    <property type="evidence" value="ECO:0007669"/>
    <property type="project" value="UniProtKB-UniRule"/>
</dbReference>
<dbReference type="RefSeq" id="WP_082021506.1">
    <property type="nucleotide sequence ID" value="NZ_CP045927.1"/>
</dbReference>
<dbReference type="InterPro" id="IPR022634">
    <property type="entry name" value="DNA_polIII_beta_N"/>
</dbReference>
<dbReference type="FunFam" id="3.10.150.10:FF:000007">
    <property type="entry name" value="Beta sliding clamp"/>
    <property type="match status" value="1"/>
</dbReference>
<dbReference type="Gene3D" id="3.10.150.10">
    <property type="entry name" value="DNA Polymerase III, subunit A, domain 2"/>
    <property type="match status" value="1"/>
</dbReference>
<dbReference type="Proteomes" id="UP000646308">
    <property type="component" value="Unassembled WGS sequence"/>
</dbReference>
<keyword evidence="8 12" id="KW-0548">Nucleotidyltransferase</keyword>
<dbReference type="PANTHER" id="PTHR30478">
    <property type="entry name" value="DNA POLYMERASE III SUBUNIT BETA"/>
    <property type="match status" value="1"/>
</dbReference>
<comment type="subunit">
    <text evidence="4">Forms a ring-shaped head-to-tail homodimer around DNA which binds and tethers DNA polymerases and other proteins to the DNA. The DNA replisome complex has a single clamp-loading complex (3 tau and 1 each of delta, delta', psi and chi subunits) which binds 3 Pol III cores (1 core on the leading strand and 2 on the lagging strand) each with a beta sliding clamp dimer. Additional proteins in the replisome are other copies of gamma, psi and chi, Ssb, DNA helicase and RNA primase.</text>
</comment>
<evidence type="ECO:0000256" key="1">
    <source>
        <dbReference type="ARBA" id="ARBA00002266"/>
    </source>
</evidence>
<keyword evidence="7 12" id="KW-0808">Transferase</keyword>
<dbReference type="GO" id="GO:0005737">
    <property type="term" value="C:cytoplasm"/>
    <property type="evidence" value="ECO:0007669"/>
    <property type="project" value="UniProtKB-SubCell"/>
</dbReference>
<dbReference type="NCBIfam" id="TIGR00663">
    <property type="entry name" value="dnan"/>
    <property type="match status" value="1"/>
</dbReference>
<evidence type="ECO:0000259" key="14">
    <source>
        <dbReference type="Pfam" id="PF02767"/>
    </source>
</evidence>
<evidence type="ECO:0000313" key="17">
    <source>
        <dbReference type="Proteomes" id="UP000646308"/>
    </source>
</evidence>
<evidence type="ECO:0000256" key="11">
    <source>
        <dbReference type="ARBA" id="ARBA00023125"/>
    </source>
</evidence>
<dbReference type="PANTHER" id="PTHR30478:SF0">
    <property type="entry name" value="BETA SLIDING CLAMP"/>
    <property type="match status" value="1"/>
</dbReference>
<gene>
    <name evidence="16" type="primary">dnaN</name>
    <name evidence="16" type="ORF">GLV84_01435</name>
</gene>
<dbReference type="GO" id="GO:0009360">
    <property type="term" value="C:DNA polymerase III complex"/>
    <property type="evidence" value="ECO:0007669"/>
    <property type="project" value="InterPro"/>
</dbReference>
<evidence type="ECO:0000313" key="16">
    <source>
        <dbReference type="EMBL" id="NJI01550.1"/>
    </source>
</evidence>
<reference evidence="16" key="1">
    <citation type="submission" date="2019-11" db="EMBL/GenBank/DDBJ databases">
        <title>Whole genome comparisons of Staphylococcus agnetis isolates from cattle and chickens.</title>
        <authorList>
            <person name="Rhoads D."/>
            <person name="Shwani A."/>
            <person name="Adkins P."/>
            <person name="Calcutt M."/>
            <person name="Middleton J."/>
        </authorList>
    </citation>
    <scope>NUCLEOTIDE SEQUENCE</scope>
    <source>
        <strain evidence="16">1387</strain>
    </source>
</reference>
<comment type="function">
    <text evidence="1 12">Confers DNA tethering and processivity to DNA polymerases and other proteins. Acts as a clamp, forming a ring around DNA (a reaction catalyzed by the clamp-loading complex) which diffuses in an ATP-independent manner freely and bidirectionally along dsDNA. Initially characterized for its ability to contact the catalytic subunit of DNA polymerase III (Pol III), a complex, multichain enzyme responsible for most of the replicative synthesis in bacteria; Pol III exhibits 3'-5' exonuclease proofreading activity. The beta chain is required for initiation of replication as well as for processivity of DNA replication.</text>
</comment>
<evidence type="ECO:0000256" key="7">
    <source>
        <dbReference type="ARBA" id="ARBA00022679"/>
    </source>
</evidence>
<keyword evidence="6 12" id="KW-0963">Cytoplasm</keyword>
<feature type="domain" description="DNA polymerase III beta sliding clamp C-terminal" evidence="15">
    <location>
        <begin position="254"/>
        <end position="375"/>
    </location>
</feature>
<name>A0A2T4MH92_9STAP</name>
<evidence type="ECO:0000256" key="10">
    <source>
        <dbReference type="ARBA" id="ARBA00022932"/>
    </source>
</evidence>
<dbReference type="EMBL" id="WMFL01000017">
    <property type="protein sequence ID" value="NJI01550.1"/>
    <property type="molecule type" value="Genomic_DNA"/>
</dbReference>
<keyword evidence="10 12" id="KW-0239">DNA-directed DNA polymerase</keyword>
<evidence type="ECO:0000256" key="3">
    <source>
        <dbReference type="ARBA" id="ARBA00010752"/>
    </source>
</evidence>
<dbReference type="Pfam" id="PF02768">
    <property type="entry name" value="DNA_pol3_beta_3"/>
    <property type="match status" value="1"/>
</dbReference>
<dbReference type="InterPro" id="IPR046938">
    <property type="entry name" value="DNA_clamp_sf"/>
</dbReference>
<evidence type="ECO:0000256" key="8">
    <source>
        <dbReference type="ARBA" id="ARBA00022695"/>
    </source>
</evidence>
<dbReference type="GO" id="GO:0006271">
    <property type="term" value="P:DNA strand elongation involved in DNA replication"/>
    <property type="evidence" value="ECO:0007669"/>
    <property type="project" value="TreeGrafter"/>
</dbReference>
<dbReference type="SMART" id="SM00480">
    <property type="entry name" value="POL3Bc"/>
    <property type="match status" value="1"/>
</dbReference>
<comment type="subcellular location">
    <subcellularLocation>
        <location evidence="2 12">Cytoplasm</location>
    </subcellularLocation>
</comment>
<dbReference type="SUPFAM" id="SSF55979">
    <property type="entry name" value="DNA clamp"/>
    <property type="match status" value="3"/>
</dbReference>
<dbReference type="InterPro" id="IPR022635">
    <property type="entry name" value="DNA_polIII_beta_C"/>
</dbReference>
<keyword evidence="9 12" id="KW-0235">DNA replication</keyword>
<dbReference type="AlphaFoldDB" id="A0A2T4MH92"/>
<evidence type="ECO:0000259" key="13">
    <source>
        <dbReference type="Pfam" id="PF00712"/>
    </source>
</evidence>
<dbReference type="Pfam" id="PF00712">
    <property type="entry name" value="DNA_pol3_beta"/>
    <property type="match status" value="1"/>
</dbReference>
<evidence type="ECO:0000256" key="9">
    <source>
        <dbReference type="ARBA" id="ARBA00022705"/>
    </source>
</evidence>
<feature type="domain" description="DNA polymerase III beta sliding clamp N-terminal" evidence="13">
    <location>
        <begin position="2"/>
        <end position="128"/>
    </location>
</feature>
<sequence>MMEFSIKRDYFITQLNDTLKAISPRTTLPILTGIKIEATNEGIVLTGSDSEISIEITIPNDVDGEEIVAVKEPGSVVLPGRFFVDIIKKLPGKEVKLSTNEQFQTLITSGHSEFNLSGLDPDQYPLLPQVSSDDALQLPIKVLKNIIAQTNFAVSTSETRPVLTGVNWLIQENELICTATDSHRLAVRKLKLDEEIEDKNVIIPGKALAELNKIMTENEDHIDIFFASNQVLFRVGNINFISRLLEGHYPDTSRLFPENYEIKLGLNNNDFYHAIDRASLLAREGGNNVIKLSTGDSLVELSSTSPEIGTVKEEVTANDVEGGNLKISFNSKYMMDALKAIDNDEVEVEFFGTMKPFILKPKDDDTVTQLILPIRTY</sequence>
<evidence type="ECO:0000256" key="4">
    <source>
        <dbReference type="ARBA" id="ARBA00011400"/>
    </source>
</evidence>
<keyword evidence="11" id="KW-0238">DNA-binding</keyword>
<dbReference type="GO" id="GO:0003677">
    <property type="term" value="F:DNA binding"/>
    <property type="evidence" value="ECO:0007669"/>
    <property type="project" value="UniProtKB-UniRule"/>
</dbReference>
<evidence type="ECO:0000259" key="15">
    <source>
        <dbReference type="Pfam" id="PF02768"/>
    </source>
</evidence>
<dbReference type="GeneID" id="57690514"/>
<comment type="caution">
    <text evidence="16">The sequence shown here is derived from an EMBL/GenBank/DDBJ whole genome shotgun (WGS) entry which is preliminary data.</text>
</comment>
<evidence type="ECO:0000256" key="2">
    <source>
        <dbReference type="ARBA" id="ARBA00004496"/>
    </source>
</evidence>